<dbReference type="GO" id="GO:0008360">
    <property type="term" value="P:regulation of cell shape"/>
    <property type="evidence" value="ECO:0007669"/>
    <property type="project" value="UniProtKB-KW"/>
</dbReference>
<comment type="function">
    <text evidence="5">Involved in formation and maintenance of cell shape.</text>
</comment>
<dbReference type="eggNOG" id="COG1792">
    <property type="taxonomic scope" value="Bacteria"/>
</dbReference>
<evidence type="ECO:0000313" key="9">
    <source>
        <dbReference type="EMBL" id="ADE54981.1"/>
    </source>
</evidence>
<evidence type="ECO:0000259" key="8">
    <source>
        <dbReference type="Pfam" id="PF04085"/>
    </source>
</evidence>
<dbReference type="STRING" id="583355.Caka_1963"/>
<comment type="similarity">
    <text evidence="1 5">Belongs to the MreC family.</text>
</comment>
<evidence type="ECO:0000256" key="2">
    <source>
        <dbReference type="ARBA" id="ARBA00013855"/>
    </source>
</evidence>
<evidence type="ECO:0000256" key="7">
    <source>
        <dbReference type="SAM" id="Phobius"/>
    </source>
</evidence>
<evidence type="ECO:0000256" key="6">
    <source>
        <dbReference type="SAM" id="Coils"/>
    </source>
</evidence>
<dbReference type="PANTHER" id="PTHR34138">
    <property type="entry name" value="CELL SHAPE-DETERMINING PROTEIN MREC"/>
    <property type="match status" value="1"/>
</dbReference>
<dbReference type="InterPro" id="IPR055342">
    <property type="entry name" value="MreC_beta-barrel_core"/>
</dbReference>
<dbReference type="AlphaFoldDB" id="D5EKS4"/>
<accession>D5EKS4</accession>
<dbReference type="HOGENOM" id="CLU_985952_0_0_0"/>
<keyword evidence="7" id="KW-0472">Membrane</keyword>
<keyword evidence="6" id="KW-0175">Coiled coil</keyword>
<evidence type="ECO:0000256" key="4">
    <source>
        <dbReference type="ARBA" id="ARBA00032089"/>
    </source>
</evidence>
<gene>
    <name evidence="9" type="ordered locus">Caka_1963</name>
</gene>
<reference evidence="9 10" key="1">
    <citation type="journal article" date="2010" name="Stand. Genomic Sci.">
        <title>Complete genome sequence of Coraliomargarita akajimensis type strain (04OKA010-24).</title>
        <authorList>
            <person name="Mavromatis K."/>
            <person name="Abt B."/>
            <person name="Brambilla E."/>
            <person name="Lapidus A."/>
            <person name="Copeland A."/>
            <person name="Deshpande S."/>
            <person name="Nolan M."/>
            <person name="Lucas S."/>
            <person name="Tice H."/>
            <person name="Cheng J.F."/>
            <person name="Han C."/>
            <person name="Detter J.C."/>
            <person name="Woyke T."/>
            <person name="Goodwin L."/>
            <person name="Pitluck S."/>
            <person name="Held B."/>
            <person name="Brettin T."/>
            <person name="Tapia R."/>
            <person name="Ivanova N."/>
            <person name="Mikhailova N."/>
            <person name="Pati A."/>
            <person name="Liolios K."/>
            <person name="Chen A."/>
            <person name="Palaniappan K."/>
            <person name="Land M."/>
            <person name="Hauser L."/>
            <person name="Chang Y.J."/>
            <person name="Jeffries C.D."/>
            <person name="Rohde M."/>
            <person name="Goker M."/>
            <person name="Bristow J."/>
            <person name="Eisen J.A."/>
            <person name="Markowitz V."/>
            <person name="Hugenholtz P."/>
            <person name="Klenk H.P."/>
            <person name="Kyrpides N.C."/>
        </authorList>
    </citation>
    <scope>NUCLEOTIDE SEQUENCE [LARGE SCALE GENOMIC DNA]</scope>
    <source>
        <strain evidence="10">DSM 45221 / IAM 15411 / JCM 23193 / KCTC 12865</strain>
    </source>
</reference>
<feature type="coiled-coil region" evidence="6">
    <location>
        <begin position="75"/>
        <end position="102"/>
    </location>
</feature>
<dbReference type="OrthoDB" id="9792313at2"/>
<dbReference type="EMBL" id="CP001998">
    <property type="protein sequence ID" value="ADE54981.1"/>
    <property type="molecule type" value="Genomic_DNA"/>
</dbReference>
<keyword evidence="7" id="KW-1133">Transmembrane helix</keyword>
<dbReference type="PANTHER" id="PTHR34138:SF1">
    <property type="entry name" value="CELL SHAPE-DETERMINING PROTEIN MREC"/>
    <property type="match status" value="1"/>
</dbReference>
<feature type="domain" description="Rod shape-determining protein MreC beta-barrel core" evidence="8">
    <location>
        <begin position="118"/>
        <end position="270"/>
    </location>
</feature>
<dbReference type="PIRSF" id="PIRSF038471">
    <property type="entry name" value="MreC"/>
    <property type="match status" value="1"/>
</dbReference>
<evidence type="ECO:0000256" key="3">
    <source>
        <dbReference type="ARBA" id="ARBA00022960"/>
    </source>
</evidence>
<dbReference type="Gene3D" id="2.40.10.350">
    <property type="entry name" value="Rod shape-determining protein MreC, domain 2"/>
    <property type="match status" value="1"/>
</dbReference>
<dbReference type="KEGG" id="caa:Caka_1963"/>
<dbReference type="InterPro" id="IPR042177">
    <property type="entry name" value="Cell/Rod_1"/>
</dbReference>
<dbReference type="RefSeq" id="WP_013043703.1">
    <property type="nucleotide sequence ID" value="NC_014008.1"/>
</dbReference>
<dbReference type="Proteomes" id="UP000000925">
    <property type="component" value="Chromosome"/>
</dbReference>
<proteinExistence type="inferred from homology"/>
<feature type="transmembrane region" description="Helical" evidence="7">
    <location>
        <begin position="12"/>
        <end position="29"/>
    </location>
</feature>
<evidence type="ECO:0000256" key="5">
    <source>
        <dbReference type="PIRNR" id="PIRNR038471"/>
    </source>
</evidence>
<evidence type="ECO:0000256" key="1">
    <source>
        <dbReference type="ARBA" id="ARBA00009369"/>
    </source>
</evidence>
<dbReference type="GO" id="GO:0005886">
    <property type="term" value="C:plasma membrane"/>
    <property type="evidence" value="ECO:0007669"/>
    <property type="project" value="TreeGrafter"/>
</dbReference>
<dbReference type="Pfam" id="PF04085">
    <property type="entry name" value="MreC"/>
    <property type="match status" value="1"/>
</dbReference>
<organism evidence="9 10">
    <name type="scientific">Coraliomargarita akajimensis (strain DSM 45221 / IAM 15411 / JCM 23193 / KCTC 12865 / 04OKA010-24)</name>
    <dbReference type="NCBI Taxonomy" id="583355"/>
    <lineage>
        <taxon>Bacteria</taxon>
        <taxon>Pseudomonadati</taxon>
        <taxon>Verrucomicrobiota</taxon>
        <taxon>Opitutia</taxon>
        <taxon>Puniceicoccales</taxon>
        <taxon>Coraliomargaritaceae</taxon>
        <taxon>Coraliomargarita</taxon>
    </lineage>
</organism>
<keyword evidence="7" id="KW-0812">Transmembrane</keyword>
<protein>
    <recommendedName>
        <fullName evidence="2 5">Cell shape-determining protein MreC</fullName>
    </recommendedName>
    <alternativeName>
        <fullName evidence="4 5">Cell shape protein MreC</fullName>
    </alternativeName>
</protein>
<evidence type="ECO:0000313" key="10">
    <source>
        <dbReference type="Proteomes" id="UP000000925"/>
    </source>
</evidence>
<keyword evidence="3 5" id="KW-0133">Cell shape</keyword>
<name>D5EKS4_CORAD</name>
<sequence length="282" mass="31496">MAKQRLDKFKPLVALGAFLIGWWILPTFFKSFIQVSFTEFQAPSWVVTSYLNDLEDFWARRSHSKVELIQAGKELERSSARYQVMSQRYETLESEVARLEGLLNMPSRREYRNEIARVIRRDQSAWWSQIIVRKGKDYGVTTGSAVIFSGGVVGRVVEVNAFTCRIELITSPNFRIAAQFEGDERPVIYQGLPQTSFAAPHGDVRDAPQDLVASSQAPLKLVTTSLGGTFPAGLAIGSVGWMEPGSSGIFQAGRVALDKRLLNLREVTILIPLNPETESDVL</sequence>
<keyword evidence="10" id="KW-1185">Reference proteome</keyword>
<dbReference type="InterPro" id="IPR042175">
    <property type="entry name" value="Cell/Rod_MreC_2"/>
</dbReference>
<dbReference type="Gene3D" id="2.40.10.340">
    <property type="entry name" value="Rod shape-determining protein MreC, domain 1"/>
    <property type="match status" value="1"/>
</dbReference>
<dbReference type="InterPro" id="IPR007221">
    <property type="entry name" value="MreC"/>
</dbReference>